<keyword evidence="9" id="KW-0460">Magnesium</keyword>
<dbReference type="EMBL" id="JAUYZK010000011">
    <property type="protein sequence ID" value="MDP2539546.1"/>
    <property type="molecule type" value="Genomic_DNA"/>
</dbReference>
<keyword evidence="4" id="KW-0963">Cytoplasm</keyword>
<dbReference type="AlphaFoldDB" id="A0AA90PRD8"/>
<evidence type="ECO:0000256" key="9">
    <source>
        <dbReference type="ARBA" id="ARBA00022842"/>
    </source>
</evidence>
<keyword evidence="14" id="KW-1185">Reference proteome</keyword>
<reference evidence="11" key="2">
    <citation type="submission" date="2023-07" db="EMBL/GenBank/DDBJ databases">
        <authorList>
            <person name="Aydin F."/>
            <person name="Tarhane S."/>
            <person name="Saticioglu I.B."/>
            <person name="Karakaya E."/>
            <person name="Abay S."/>
            <person name="Guran O."/>
            <person name="Bozkurt E."/>
            <person name="Uzum N."/>
            <person name="Olgun K."/>
            <person name="Jablonski D."/>
        </authorList>
    </citation>
    <scope>NUCLEOTIDE SEQUENCE</scope>
    <source>
        <strain evidence="11">Faydin-H75</strain>
    </source>
</reference>
<keyword evidence="7" id="KW-0547">Nucleotide-binding</keyword>
<evidence type="ECO:0000256" key="8">
    <source>
        <dbReference type="ARBA" id="ARBA00022840"/>
    </source>
</evidence>
<dbReference type="SUPFAM" id="SSF52540">
    <property type="entry name" value="P-loop containing nucleoside triphosphate hydrolases"/>
    <property type="match status" value="1"/>
</dbReference>
<evidence type="ECO:0000256" key="2">
    <source>
        <dbReference type="ARBA" id="ARBA00007599"/>
    </source>
</evidence>
<reference evidence="11 13" key="3">
    <citation type="journal article" date="2024" name="Syst. Appl. Microbiol.">
        <title>Helicobacter cappadocius sp. nov., from lizards: The first psychrotrophic Helicobacter species.</title>
        <authorList>
            <person name="Aydin F."/>
            <person name="Tarhane S."/>
            <person name="Karakaya E."/>
            <person name="Abay S."/>
            <person name="Kayman T."/>
            <person name="Guran O."/>
            <person name="Bozkurt E."/>
            <person name="Uzum N."/>
            <person name="Avci A."/>
            <person name="Olgun K."/>
            <person name="Jablonski D."/>
            <person name="Guran C."/>
            <person name="Burcin Saticioglu I."/>
        </authorList>
    </citation>
    <scope>NUCLEOTIDE SEQUENCE [LARGE SCALE GENOMIC DNA]</scope>
    <source>
        <strain evidence="11">Faydin-H75</strain>
        <strain evidence="13">faydin-H76</strain>
    </source>
</reference>
<evidence type="ECO:0000313" key="11">
    <source>
        <dbReference type="EMBL" id="MDO7253618.1"/>
    </source>
</evidence>
<dbReference type="GO" id="GO:0046872">
    <property type="term" value="F:metal ion binding"/>
    <property type="evidence" value="ECO:0007669"/>
    <property type="project" value="UniProtKB-KW"/>
</dbReference>
<dbReference type="RefSeq" id="WP_305517460.1">
    <property type="nucleotide sequence ID" value="NZ_JAUPEV010000011.1"/>
</dbReference>
<sequence>MKEFSLNLENIHILIKELIDIAKDGNIIFLLRGDLASGKTTLVKEYVRFFYPEEEVTSPTFSIQHQYGNIFHYDFYNHSLEKLLNLGLLEWVENNGIHFIEWGNESLEKILKANGYNICVIEICKLNNNRTYRINNG</sequence>
<dbReference type="Proteomes" id="UP001240777">
    <property type="component" value="Unassembled WGS sequence"/>
</dbReference>
<proteinExistence type="inferred from homology"/>
<comment type="subcellular location">
    <subcellularLocation>
        <location evidence="1">Cytoplasm</location>
    </subcellularLocation>
</comment>
<dbReference type="GO" id="GO:0005737">
    <property type="term" value="C:cytoplasm"/>
    <property type="evidence" value="ECO:0007669"/>
    <property type="project" value="UniProtKB-SubCell"/>
</dbReference>
<dbReference type="GO" id="GO:0005524">
    <property type="term" value="F:ATP binding"/>
    <property type="evidence" value="ECO:0007669"/>
    <property type="project" value="UniProtKB-KW"/>
</dbReference>
<dbReference type="PANTHER" id="PTHR33540">
    <property type="entry name" value="TRNA THREONYLCARBAMOYLADENOSINE BIOSYNTHESIS PROTEIN TSAE"/>
    <property type="match status" value="1"/>
</dbReference>
<reference evidence="12 14" key="1">
    <citation type="submission" date="2023-07" db="EMBL/GenBank/DDBJ databases">
        <title>Unpublished Manusciprt.</title>
        <authorList>
            <person name="Aydin F."/>
            <person name="Tarhane S."/>
            <person name="Saticioglu I.B."/>
            <person name="Karakaya E."/>
            <person name="Abay S."/>
            <person name="Guran O."/>
            <person name="Bozkurt E."/>
            <person name="Uzum N."/>
            <person name="Olgun K."/>
            <person name="Jablonski D."/>
        </authorList>
    </citation>
    <scope>NUCLEOTIDE SEQUENCE</scope>
    <source>
        <strain evidence="14">faydin-H75</strain>
        <strain evidence="12">Faydin-H76</strain>
    </source>
</reference>
<dbReference type="InterPro" id="IPR027417">
    <property type="entry name" value="P-loop_NTPase"/>
</dbReference>
<keyword evidence="6" id="KW-0479">Metal-binding</keyword>
<dbReference type="NCBIfam" id="TIGR00150">
    <property type="entry name" value="T6A_YjeE"/>
    <property type="match status" value="1"/>
</dbReference>
<dbReference type="GO" id="GO:0002949">
    <property type="term" value="P:tRNA threonylcarbamoyladenosine modification"/>
    <property type="evidence" value="ECO:0007669"/>
    <property type="project" value="InterPro"/>
</dbReference>
<evidence type="ECO:0000313" key="13">
    <source>
        <dbReference type="Proteomes" id="UP001177258"/>
    </source>
</evidence>
<evidence type="ECO:0000313" key="12">
    <source>
        <dbReference type="EMBL" id="MDP2539546.1"/>
    </source>
</evidence>
<keyword evidence="8" id="KW-0067">ATP-binding</keyword>
<accession>A0AA90PRD8</accession>
<evidence type="ECO:0000256" key="3">
    <source>
        <dbReference type="ARBA" id="ARBA00019010"/>
    </source>
</evidence>
<evidence type="ECO:0000256" key="7">
    <source>
        <dbReference type="ARBA" id="ARBA00022741"/>
    </source>
</evidence>
<name>A0AA90PRD8_9HELI</name>
<comment type="caution">
    <text evidence="12">The sequence shown here is derived from an EMBL/GenBank/DDBJ whole genome shotgun (WGS) entry which is preliminary data.</text>
</comment>
<evidence type="ECO:0000256" key="6">
    <source>
        <dbReference type="ARBA" id="ARBA00022723"/>
    </source>
</evidence>
<dbReference type="Gene3D" id="3.40.50.300">
    <property type="entry name" value="P-loop containing nucleotide triphosphate hydrolases"/>
    <property type="match status" value="1"/>
</dbReference>
<protein>
    <recommendedName>
        <fullName evidence="3">tRNA threonylcarbamoyladenosine biosynthesis protein TsaE</fullName>
    </recommendedName>
    <alternativeName>
        <fullName evidence="10">t(6)A37 threonylcarbamoyladenosine biosynthesis protein TsaE</fullName>
    </alternativeName>
</protein>
<gene>
    <name evidence="12" type="primary">tsaE</name>
    <name evidence="11" type="ORF">Q5I04_06815</name>
    <name evidence="12" type="ORF">Q5I06_07145</name>
</gene>
<organism evidence="12 13">
    <name type="scientific">Helicobacter cappadocius</name>
    <dbReference type="NCBI Taxonomy" id="3063998"/>
    <lineage>
        <taxon>Bacteria</taxon>
        <taxon>Pseudomonadati</taxon>
        <taxon>Campylobacterota</taxon>
        <taxon>Epsilonproteobacteria</taxon>
        <taxon>Campylobacterales</taxon>
        <taxon>Helicobacteraceae</taxon>
        <taxon>Helicobacter</taxon>
    </lineage>
</organism>
<comment type="similarity">
    <text evidence="2">Belongs to the TsaE family.</text>
</comment>
<evidence type="ECO:0000256" key="1">
    <source>
        <dbReference type="ARBA" id="ARBA00004496"/>
    </source>
</evidence>
<evidence type="ECO:0000313" key="14">
    <source>
        <dbReference type="Proteomes" id="UP001240777"/>
    </source>
</evidence>
<dbReference type="Proteomes" id="UP001177258">
    <property type="component" value="Unassembled WGS sequence"/>
</dbReference>
<keyword evidence="5" id="KW-0819">tRNA processing</keyword>
<dbReference type="PANTHER" id="PTHR33540:SF2">
    <property type="entry name" value="TRNA THREONYLCARBAMOYLADENOSINE BIOSYNTHESIS PROTEIN TSAE"/>
    <property type="match status" value="1"/>
</dbReference>
<dbReference type="EMBL" id="JAUPEV010000011">
    <property type="protein sequence ID" value="MDO7253618.1"/>
    <property type="molecule type" value="Genomic_DNA"/>
</dbReference>
<evidence type="ECO:0000256" key="10">
    <source>
        <dbReference type="ARBA" id="ARBA00032441"/>
    </source>
</evidence>
<evidence type="ECO:0000256" key="5">
    <source>
        <dbReference type="ARBA" id="ARBA00022694"/>
    </source>
</evidence>
<evidence type="ECO:0000256" key="4">
    <source>
        <dbReference type="ARBA" id="ARBA00022490"/>
    </source>
</evidence>
<dbReference type="Pfam" id="PF02367">
    <property type="entry name" value="TsaE"/>
    <property type="match status" value="1"/>
</dbReference>
<dbReference type="InterPro" id="IPR003442">
    <property type="entry name" value="T6A_TsaE"/>
</dbReference>